<dbReference type="GO" id="GO:0005886">
    <property type="term" value="C:plasma membrane"/>
    <property type="evidence" value="ECO:0007669"/>
    <property type="project" value="TreeGrafter"/>
</dbReference>
<dbReference type="SUPFAM" id="SSF54416">
    <property type="entry name" value="Amine oxidase N-terminal region"/>
    <property type="match status" value="2"/>
</dbReference>
<dbReference type="GO" id="GO:0048038">
    <property type="term" value="F:quinone binding"/>
    <property type="evidence" value="ECO:0007669"/>
    <property type="project" value="InterPro"/>
</dbReference>
<dbReference type="GO" id="GO:0008131">
    <property type="term" value="F:primary methylamine oxidase activity"/>
    <property type="evidence" value="ECO:0007669"/>
    <property type="project" value="InterPro"/>
</dbReference>
<feature type="modified residue" description="2',4',5'-topaquinone" evidence="8">
    <location>
        <position position="477"/>
    </location>
</feature>
<dbReference type="GO" id="GO:0005507">
    <property type="term" value="F:copper ion binding"/>
    <property type="evidence" value="ECO:0007669"/>
    <property type="project" value="InterPro"/>
</dbReference>
<dbReference type="GeneID" id="8201330"/>
<evidence type="ECO:0000313" key="14">
    <source>
        <dbReference type="EMBL" id="CAY71881.1"/>
    </source>
</evidence>
<gene>
    <name evidence="14" type="ordered locus">PAS_chr4_0621</name>
</gene>
<dbReference type="FunFam" id="2.70.98.20:FF:000002">
    <property type="entry name" value="Amine oxidase"/>
    <property type="match status" value="1"/>
</dbReference>
<dbReference type="GO" id="GO:0009308">
    <property type="term" value="P:amine metabolic process"/>
    <property type="evidence" value="ECO:0007669"/>
    <property type="project" value="UniProtKB-UniRule"/>
</dbReference>
<feature type="domain" description="DUF1965" evidence="13">
    <location>
        <begin position="241"/>
        <end position="294"/>
    </location>
</feature>
<evidence type="ECO:0000313" key="15">
    <source>
        <dbReference type="Proteomes" id="UP000000314"/>
    </source>
</evidence>
<dbReference type="OMA" id="CMFEIDK"/>
<reference evidence="14 15" key="1">
    <citation type="journal article" date="2009" name="Nat. Biotechnol.">
        <title>Genome sequence of the recombinant protein production host Pichia pastoris.</title>
        <authorList>
            <person name="De Schutter K."/>
            <person name="Lin Y.C."/>
            <person name="Tiels P."/>
            <person name="Van Hecke A."/>
            <person name="Glinka S."/>
            <person name="Weber-Lehmann J."/>
            <person name="Rouze P."/>
            <person name="Van de Peer Y."/>
            <person name="Callewaert N."/>
        </authorList>
    </citation>
    <scope>NUCLEOTIDE SEQUENCE [LARGE SCALE GENOMIC DNA]</scope>
    <source>
        <strain evidence="15">GS115 / ATCC 20864</strain>
    </source>
</reference>
<keyword evidence="5 9" id="KW-0560">Oxidoreductase</keyword>
<dbReference type="SUPFAM" id="SSF49998">
    <property type="entry name" value="Amine oxidase catalytic domain"/>
    <property type="match status" value="1"/>
</dbReference>
<dbReference type="FunFam" id="3.10.450.40:FF:000018">
    <property type="entry name" value="Amine oxidase"/>
    <property type="match status" value="1"/>
</dbReference>
<proteinExistence type="inferred from homology"/>
<evidence type="ECO:0000256" key="7">
    <source>
        <dbReference type="PIRSR" id="PIRSR600269-50"/>
    </source>
</evidence>
<dbReference type="Proteomes" id="UP000000314">
    <property type="component" value="Chromosome 4"/>
</dbReference>
<feature type="signal peptide" evidence="10">
    <location>
        <begin position="1"/>
        <end position="18"/>
    </location>
</feature>
<dbReference type="HOGENOM" id="CLU_015739_0_0_1"/>
<comment type="cofactor">
    <cofactor evidence="9">
        <name>Cu cation</name>
        <dbReference type="ChEBI" id="CHEBI:23378"/>
    </cofactor>
    <text evidence="9">Contains 1 topaquinone per subunit.</text>
</comment>
<dbReference type="eggNOG" id="KOG1186">
    <property type="taxonomic scope" value="Eukaryota"/>
</dbReference>
<dbReference type="SMR" id="C4R8F6"/>
<organism evidence="14 15">
    <name type="scientific">Komagataella phaffii (strain GS115 / ATCC 20864)</name>
    <name type="common">Yeast</name>
    <name type="synonym">Pichia pastoris</name>
    <dbReference type="NCBI Taxonomy" id="644223"/>
    <lineage>
        <taxon>Eukaryota</taxon>
        <taxon>Fungi</taxon>
        <taxon>Dikarya</taxon>
        <taxon>Ascomycota</taxon>
        <taxon>Saccharomycotina</taxon>
        <taxon>Pichiomycetes</taxon>
        <taxon>Pichiales</taxon>
        <taxon>Pichiaceae</taxon>
        <taxon>Komagataella</taxon>
    </lineage>
</organism>
<evidence type="ECO:0000256" key="5">
    <source>
        <dbReference type="ARBA" id="ARBA00023002"/>
    </source>
</evidence>
<sequence length="786" mass="89651">MRLTNLLSLTSLVALAVAVPDFYQKREAVSSKEAALLRREATECVSNENVLVEAPKSNIWTSLSKDEVQEVLDLLHSTYNITEVTKSDFFSNYVLWIETLKPNKTEALTYLDEDGDLPPRNARTVVYFGEGEEGYFEELKVGPLPVSDETTIEPLSYYNTNGKSKLPFDVGHLDRIKSAAKSAFLNENLNTTTMRTVLEDLIGVPYEDMGCHSAAPQLHDPATGAVVDYGTCNINTENDAENLVPTGFFFKFDMTGRDVSQWKMLEYIYNNKVYNSAEELYEATKKDDFVRLPKIDIDNLDWTVIPRNDSAPIRHLDDRKSPRLIEPEGRRWAYDADEEYFSWMDWGFYTSWSRDTGISFFDITFKGERIVYELSLQELIAEYGSDDPFNQHTFYSDISYGVGNRFSLVPGFDCPSTAGYFTTDTFEYDEFYNRTLSYCVFENQEDYSLLRHTGASYSAVTQNPTLNIRFISTIGNYDYNFLYKFFLDGTLEVSVRAAGYIQAGYWNPETSAPYGLKIHDVLSGSFHDHVLNYKVDLDVGGTKNRATQYVMKDVDVEYPWAPGKVYNTKQIAREVFENEDFNGINWPENGQGILLIESAEETNSFGNPRAYNIMPGAGGVHRIVKNSRSGPETQNWARSNLFLTKHKDTELRSSTALNTNALYDPPVNFNAFLDNESLDGEDIVAWVNLGLHHLPNSNDLPNTIFSTAHASFMLTPFNYFDSENSRDTTQQVYYTYDDETEESSWEFYGNDWSSCGVEVAEPNFEEYVYGRGTRINKKMTNSDEVY</sequence>
<name>C4R8F6_KOMPG</name>
<keyword evidence="10" id="KW-0732">Signal</keyword>
<dbReference type="PANTHER" id="PTHR10638">
    <property type="entry name" value="COPPER AMINE OXIDASE"/>
    <property type="match status" value="1"/>
</dbReference>
<dbReference type="PRINTS" id="PR00766">
    <property type="entry name" value="CUDAOXIDASE"/>
</dbReference>
<comment type="cofactor">
    <cofactor evidence="1">
        <name>Cu cation</name>
        <dbReference type="ChEBI" id="CHEBI:23378"/>
    </cofactor>
</comment>
<dbReference type="Pfam" id="PF09248">
    <property type="entry name" value="DUF1965"/>
    <property type="match status" value="1"/>
</dbReference>
<accession>C4R8F6</accession>
<dbReference type="EC" id="1.4.3.-" evidence="9"/>
<evidence type="ECO:0000256" key="10">
    <source>
        <dbReference type="SAM" id="SignalP"/>
    </source>
</evidence>
<dbReference type="OrthoDB" id="3341590at2759"/>
<evidence type="ECO:0000256" key="4">
    <source>
        <dbReference type="ARBA" id="ARBA00022772"/>
    </source>
</evidence>
<keyword evidence="15" id="KW-1185">Reference proteome</keyword>
<dbReference type="InterPro" id="IPR016182">
    <property type="entry name" value="Cu_amine_oxidase_N-reg"/>
</dbReference>
<keyword evidence="3 9" id="KW-0479">Metal-binding</keyword>
<dbReference type="AlphaFoldDB" id="C4R8F6"/>
<evidence type="ECO:0000256" key="3">
    <source>
        <dbReference type="ARBA" id="ARBA00022723"/>
    </source>
</evidence>
<comment type="PTM">
    <text evidence="8 9">Topaquinone (TPQ) is generated by copper-dependent autoxidation of a specific tyrosyl residue.</text>
</comment>
<protein>
    <recommendedName>
        <fullName evidence="9">Amine oxidase</fullName>
        <ecNumber evidence="9">1.4.3.-</ecNumber>
    </recommendedName>
</protein>
<dbReference type="STRING" id="644223.C4R8F6"/>
<evidence type="ECO:0000256" key="1">
    <source>
        <dbReference type="ARBA" id="ARBA00001935"/>
    </source>
</evidence>
<dbReference type="EMBL" id="FN392322">
    <property type="protein sequence ID" value="CAY71881.1"/>
    <property type="molecule type" value="Genomic_DNA"/>
</dbReference>
<feature type="domain" description="Copper amine oxidase catalytic" evidence="11">
    <location>
        <begin position="323"/>
        <end position="725"/>
    </location>
</feature>
<dbReference type="Pfam" id="PF02727">
    <property type="entry name" value="Cu_amine_oxidN2"/>
    <property type="match status" value="1"/>
</dbReference>
<dbReference type="InterPro" id="IPR015798">
    <property type="entry name" value="Cu_amine_oxidase_C"/>
</dbReference>
<dbReference type="InterPro" id="IPR036460">
    <property type="entry name" value="Cu_amine_oxidase_C_sf"/>
</dbReference>
<evidence type="ECO:0000256" key="8">
    <source>
        <dbReference type="PIRSR" id="PIRSR600269-51"/>
    </source>
</evidence>
<evidence type="ECO:0000259" key="12">
    <source>
        <dbReference type="Pfam" id="PF02727"/>
    </source>
</evidence>
<dbReference type="InterPro" id="IPR015800">
    <property type="entry name" value="Cu_amine_oxidase_N2"/>
</dbReference>
<dbReference type="RefSeq" id="XP_002494060.1">
    <property type="nucleotide sequence ID" value="XM_002494015.1"/>
</dbReference>
<evidence type="ECO:0000259" key="11">
    <source>
        <dbReference type="Pfam" id="PF01179"/>
    </source>
</evidence>
<dbReference type="Gene3D" id="2.70.98.20">
    <property type="entry name" value="Copper amine oxidase, catalytic domain"/>
    <property type="match status" value="1"/>
</dbReference>
<keyword evidence="4 7" id="KW-0801">TPQ</keyword>
<keyword evidence="6 9" id="KW-0186">Copper</keyword>
<dbReference type="InterPro" id="IPR000269">
    <property type="entry name" value="Cu_amine_oxidase"/>
</dbReference>
<feature type="domain" description="Copper amine oxidase N2-terminal" evidence="12">
    <location>
        <begin position="92"/>
        <end position="146"/>
    </location>
</feature>
<dbReference type="Gene3D" id="3.10.450.40">
    <property type="match status" value="2"/>
</dbReference>
<dbReference type="InterPro" id="IPR015328">
    <property type="entry name" value="DUF1965"/>
</dbReference>
<evidence type="ECO:0000259" key="13">
    <source>
        <dbReference type="Pfam" id="PF09248"/>
    </source>
</evidence>
<feature type="chain" id="PRO_5009950949" description="Amine oxidase" evidence="10">
    <location>
        <begin position="19"/>
        <end position="786"/>
    </location>
</feature>
<dbReference type="KEGG" id="ppa:PAS_chr4_0621"/>
<dbReference type="PANTHER" id="PTHR10638:SF20">
    <property type="entry name" value="AMINE OXIDASE"/>
    <property type="match status" value="1"/>
</dbReference>
<evidence type="ECO:0000256" key="9">
    <source>
        <dbReference type="RuleBase" id="RU000672"/>
    </source>
</evidence>
<evidence type="ECO:0000256" key="2">
    <source>
        <dbReference type="ARBA" id="ARBA00007983"/>
    </source>
</evidence>
<dbReference type="Pfam" id="PF01179">
    <property type="entry name" value="Cu_amine_oxid"/>
    <property type="match status" value="1"/>
</dbReference>
<feature type="active site" description="Schiff-base intermediate with substrate; via topaquinone" evidence="7">
    <location>
        <position position="477"/>
    </location>
</feature>
<feature type="active site" description="Proton acceptor" evidence="7">
    <location>
        <position position="397"/>
    </location>
</feature>
<comment type="similarity">
    <text evidence="2 9">Belongs to the copper/topaquinone oxidase family.</text>
</comment>
<dbReference type="InParanoid" id="C4R8F6"/>
<evidence type="ECO:0000256" key="6">
    <source>
        <dbReference type="ARBA" id="ARBA00023008"/>
    </source>
</evidence>